<feature type="coiled-coil region" evidence="1">
    <location>
        <begin position="12"/>
        <end position="46"/>
    </location>
</feature>
<dbReference type="EMBL" id="ASJR01000006">
    <property type="protein sequence ID" value="ERP32186.1"/>
    <property type="molecule type" value="Genomic_DNA"/>
</dbReference>
<proteinExistence type="predicted"/>
<organism evidence="3 4">
    <name type="scientific">Chitinivibrio alkaliphilus ACht1</name>
    <dbReference type="NCBI Taxonomy" id="1313304"/>
    <lineage>
        <taxon>Bacteria</taxon>
        <taxon>Pseudomonadati</taxon>
        <taxon>Fibrobacterota</taxon>
        <taxon>Chitinivibrionia</taxon>
        <taxon>Chitinivibrionales</taxon>
        <taxon>Chitinivibrionaceae</taxon>
        <taxon>Chitinivibrio</taxon>
    </lineage>
</organism>
<evidence type="ECO:0000256" key="2">
    <source>
        <dbReference type="SAM" id="MobiDB-lite"/>
    </source>
</evidence>
<dbReference type="InterPro" id="IPR007236">
    <property type="entry name" value="SlyX"/>
</dbReference>
<name>U7D9C9_9BACT</name>
<evidence type="ECO:0000313" key="4">
    <source>
        <dbReference type="Proteomes" id="UP000017148"/>
    </source>
</evidence>
<evidence type="ECO:0000313" key="3">
    <source>
        <dbReference type="EMBL" id="ERP32186.1"/>
    </source>
</evidence>
<sequence length="67" mass="7923">MDQQIINVETKIAFLEHHLDEVNKTLFRQEEEIQLLQECLRQLQEKVKNNDTTSVGHISEEPPPPHY</sequence>
<keyword evidence="4" id="KW-1185">Reference proteome</keyword>
<comment type="caution">
    <text evidence="3">The sequence shown here is derived from an EMBL/GenBank/DDBJ whole genome shotgun (WGS) entry which is preliminary data.</text>
</comment>
<dbReference type="AlphaFoldDB" id="U7D9C9"/>
<protein>
    <submittedName>
        <fullName evidence="3">SlyX protein</fullName>
    </submittedName>
</protein>
<dbReference type="RefSeq" id="WP_022636417.1">
    <property type="nucleotide sequence ID" value="NZ_ASJR01000006.1"/>
</dbReference>
<dbReference type="STRING" id="1313304.CALK_0916"/>
<dbReference type="Gene3D" id="1.20.5.300">
    <property type="match status" value="1"/>
</dbReference>
<accession>U7D9C9</accession>
<dbReference type="Proteomes" id="UP000017148">
    <property type="component" value="Unassembled WGS sequence"/>
</dbReference>
<keyword evidence="1" id="KW-0175">Coiled coil</keyword>
<dbReference type="PANTHER" id="PTHR36508:SF1">
    <property type="entry name" value="PROTEIN SLYX"/>
    <property type="match status" value="1"/>
</dbReference>
<dbReference type="Pfam" id="PF04102">
    <property type="entry name" value="SlyX"/>
    <property type="match status" value="1"/>
</dbReference>
<feature type="region of interest" description="Disordered" evidence="2">
    <location>
        <begin position="46"/>
        <end position="67"/>
    </location>
</feature>
<reference evidence="3 4" key="1">
    <citation type="journal article" date="2013" name="Environ. Microbiol.">
        <title>Genome analysis of Chitinivibrio alkaliphilus gen. nov., sp. nov., a novel extremely haloalkaliphilic anaerobic chitinolytic bacterium from the candidate phylum Termite Group 3.</title>
        <authorList>
            <person name="Sorokin D.Y."/>
            <person name="Gumerov V.M."/>
            <person name="Rakitin A.L."/>
            <person name="Beletsky A.V."/>
            <person name="Damste J.S."/>
            <person name="Muyzer G."/>
            <person name="Mardanov A.V."/>
            <person name="Ravin N.V."/>
        </authorList>
    </citation>
    <scope>NUCLEOTIDE SEQUENCE [LARGE SCALE GENOMIC DNA]</scope>
    <source>
        <strain evidence="3 4">ACht1</strain>
    </source>
</reference>
<dbReference type="PANTHER" id="PTHR36508">
    <property type="entry name" value="PROTEIN SLYX"/>
    <property type="match status" value="1"/>
</dbReference>
<gene>
    <name evidence="3" type="ORF">CALK_0916</name>
</gene>
<evidence type="ECO:0000256" key="1">
    <source>
        <dbReference type="SAM" id="Coils"/>
    </source>
</evidence>